<keyword evidence="3" id="KW-0949">S-adenosyl-L-methionine</keyword>
<dbReference type="PROSITE" id="PS51682">
    <property type="entry name" value="SAM_OMT_I"/>
    <property type="match status" value="1"/>
</dbReference>
<comment type="similarity">
    <text evidence="4">Belongs to the class I-like SAM-binding methyltransferase superfamily. Cation-dependent O-methyltransferase family.</text>
</comment>
<evidence type="ECO:0000256" key="2">
    <source>
        <dbReference type="ARBA" id="ARBA00022679"/>
    </source>
</evidence>
<dbReference type="Gene3D" id="3.40.50.150">
    <property type="entry name" value="Vaccinia Virus protein VP39"/>
    <property type="match status" value="1"/>
</dbReference>
<sequence length="181" mass="19092">MSSHLAAAASALPLPLPPPAVAAPSRALRALILSRGGAAAVCSSLRRGGTPACLVRRLCSHHSAAAAATALEEARRGRKQLGMTPALYDYLLANVREHPVSPAQAQLLSMLVQILGARRCIEVGVFTGYSSLAVALALPESGHLVACERDDRCLEVAKKYYQRAGVAHKVIDVNIHLLYLG</sequence>
<dbReference type="GO" id="GO:0032259">
    <property type="term" value="P:methylation"/>
    <property type="evidence" value="ECO:0007669"/>
    <property type="project" value="UniProtKB-KW"/>
</dbReference>
<evidence type="ECO:0000313" key="5">
    <source>
        <dbReference type="EMBL" id="AQK41555.1"/>
    </source>
</evidence>
<dbReference type="InterPro" id="IPR029063">
    <property type="entry name" value="SAM-dependent_MTases_sf"/>
</dbReference>
<dbReference type="GO" id="GO:0008171">
    <property type="term" value="F:O-methyltransferase activity"/>
    <property type="evidence" value="ECO:0007669"/>
    <property type="project" value="InterPro"/>
</dbReference>
<dbReference type="SUPFAM" id="SSF53335">
    <property type="entry name" value="S-adenosyl-L-methionine-dependent methyltransferases"/>
    <property type="match status" value="1"/>
</dbReference>
<protein>
    <submittedName>
        <fullName evidence="5">Caffeoyl CoA O-methyltransferase3</fullName>
    </submittedName>
</protein>
<name>A0A1D6J0E2_MAIZE</name>
<dbReference type="PANTHER" id="PTHR10509">
    <property type="entry name" value="O-METHYLTRANSFERASE-RELATED"/>
    <property type="match status" value="1"/>
</dbReference>
<dbReference type="EMBL" id="CM000786">
    <property type="protein sequence ID" value="AQK41555.1"/>
    <property type="molecule type" value="Genomic_DNA"/>
</dbReference>
<evidence type="ECO:0000256" key="1">
    <source>
        <dbReference type="ARBA" id="ARBA00022603"/>
    </source>
</evidence>
<dbReference type="Pfam" id="PF01596">
    <property type="entry name" value="Methyltransf_3"/>
    <property type="match status" value="1"/>
</dbReference>
<evidence type="ECO:0000256" key="4">
    <source>
        <dbReference type="ARBA" id="ARBA00023453"/>
    </source>
</evidence>
<proteinExistence type="inferred from homology"/>
<reference evidence="5" key="1">
    <citation type="submission" date="2015-12" db="EMBL/GenBank/DDBJ databases">
        <title>Update maize B73 reference genome by single molecule sequencing technologies.</title>
        <authorList>
            <consortium name="Maize Genome Sequencing Project"/>
            <person name="Ware D."/>
        </authorList>
    </citation>
    <scope>NUCLEOTIDE SEQUENCE</scope>
    <source>
        <tissue evidence="5">Seedling</tissue>
    </source>
</reference>
<dbReference type="InterPro" id="IPR002935">
    <property type="entry name" value="SAM_O-MeTrfase"/>
</dbReference>
<evidence type="ECO:0000256" key="3">
    <source>
        <dbReference type="ARBA" id="ARBA00022691"/>
    </source>
</evidence>
<organism evidence="5">
    <name type="scientific">Zea mays</name>
    <name type="common">Maize</name>
    <dbReference type="NCBI Taxonomy" id="4577"/>
    <lineage>
        <taxon>Eukaryota</taxon>
        <taxon>Viridiplantae</taxon>
        <taxon>Streptophyta</taxon>
        <taxon>Embryophyta</taxon>
        <taxon>Tracheophyta</taxon>
        <taxon>Spermatophyta</taxon>
        <taxon>Magnoliopsida</taxon>
        <taxon>Liliopsida</taxon>
        <taxon>Poales</taxon>
        <taxon>Poaceae</taxon>
        <taxon>PACMAD clade</taxon>
        <taxon>Panicoideae</taxon>
        <taxon>Andropogonodae</taxon>
        <taxon>Andropogoneae</taxon>
        <taxon>Tripsacinae</taxon>
        <taxon>Zea</taxon>
    </lineage>
</organism>
<gene>
    <name evidence="5" type="ORF">ZEAMMB73_Zm00001d024596</name>
</gene>
<keyword evidence="1 5" id="KW-0489">Methyltransferase</keyword>
<dbReference type="ExpressionAtlas" id="A0A1D6J0E2">
    <property type="expression patterns" value="baseline and differential"/>
</dbReference>
<accession>A0A1D6J0E2</accession>
<keyword evidence="2 5" id="KW-0808">Transferase</keyword>
<dbReference type="AlphaFoldDB" id="A0A1D6J0E2"/>
<dbReference type="InterPro" id="IPR050362">
    <property type="entry name" value="Cation-dep_OMT"/>
</dbReference>
<dbReference type="PANTHER" id="PTHR10509:SF14">
    <property type="entry name" value="CAFFEOYL-COA O-METHYLTRANSFERASE 3-RELATED"/>
    <property type="match status" value="1"/>
</dbReference>